<dbReference type="Proteomes" id="UP000332933">
    <property type="component" value="Unassembled WGS sequence"/>
</dbReference>
<keyword evidence="5" id="KW-1185">Reference proteome</keyword>
<feature type="transmembrane region" description="Helical" evidence="2">
    <location>
        <begin position="25"/>
        <end position="44"/>
    </location>
</feature>
<gene>
    <name evidence="4" type="primary">Aste57867_16311</name>
    <name evidence="3" type="ORF">As57867_016254</name>
    <name evidence="4" type="ORF">ASTE57867_16311</name>
</gene>
<evidence type="ECO:0000256" key="2">
    <source>
        <dbReference type="SAM" id="Phobius"/>
    </source>
</evidence>
<feature type="compositionally biased region" description="Basic residues" evidence="1">
    <location>
        <begin position="238"/>
        <end position="252"/>
    </location>
</feature>
<organism evidence="4 5">
    <name type="scientific">Aphanomyces stellatus</name>
    <dbReference type="NCBI Taxonomy" id="120398"/>
    <lineage>
        <taxon>Eukaryota</taxon>
        <taxon>Sar</taxon>
        <taxon>Stramenopiles</taxon>
        <taxon>Oomycota</taxon>
        <taxon>Saprolegniomycetes</taxon>
        <taxon>Saprolegniales</taxon>
        <taxon>Verrucalvaceae</taxon>
        <taxon>Aphanomyces</taxon>
    </lineage>
</organism>
<name>A0A485L5B5_9STRA</name>
<proteinExistence type="predicted"/>
<dbReference type="EMBL" id="VJMH01005865">
    <property type="protein sequence ID" value="KAF0692608.1"/>
    <property type="molecule type" value="Genomic_DNA"/>
</dbReference>
<evidence type="ECO:0000313" key="5">
    <source>
        <dbReference type="Proteomes" id="UP000332933"/>
    </source>
</evidence>
<reference evidence="4 5" key="1">
    <citation type="submission" date="2019-03" db="EMBL/GenBank/DDBJ databases">
        <authorList>
            <person name="Gaulin E."/>
            <person name="Dumas B."/>
        </authorList>
    </citation>
    <scope>NUCLEOTIDE SEQUENCE [LARGE SCALE GENOMIC DNA]</scope>
    <source>
        <strain evidence="4">CBS 568.67</strain>
    </source>
</reference>
<dbReference type="AlphaFoldDB" id="A0A485L5B5"/>
<accession>A0A485L5B5</accession>
<dbReference type="EMBL" id="CAADRA010005886">
    <property type="protein sequence ID" value="VFT93087.1"/>
    <property type="molecule type" value="Genomic_DNA"/>
</dbReference>
<sequence>MNEVGPCAAATAHARSGSPPRLHQLVGVAYVIVTVGLSIIYMVVLEPFVANDYWWPQFNTSGTQTFLGDLYNTKLATSSTTLSEDRRRGALGRRAPRLRSHCLHVGSRVVGGRIHGHGAGALALAASLGHGCSRAPCQRILRLGTLPLVCWLDLGRRYEMGHTDAHQARCRATREANAAMYLEPMLRNLAPHDLITSTYWPEFHAGVLAAVDDVWTQALLDHSWGSVGDDQDAPTFKTRSKTGTKKGCKTRL</sequence>
<keyword evidence="2" id="KW-0812">Transmembrane</keyword>
<feature type="region of interest" description="Disordered" evidence="1">
    <location>
        <begin position="231"/>
        <end position="252"/>
    </location>
</feature>
<evidence type="ECO:0000313" key="3">
    <source>
        <dbReference type="EMBL" id="KAF0692608.1"/>
    </source>
</evidence>
<keyword evidence="2" id="KW-1133">Transmembrane helix</keyword>
<evidence type="ECO:0000313" key="4">
    <source>
        <dbReference type="EMBL" id="VFT93087.1"/>
    </source>
</evidence>
<evidence type="ECO:0000256" key="1">
    <source>
        <dbReference type="SAM" id="MobiDB-lite"/>
    </source>
</evidence>
<keyword evidence="2" id="KW-0472">Membrane</keyword>
<reference evidence="3" key="2">
    <citation type="submission" date="2019-06" db="EMBL/GenBank/DDBJ databases">
        <title>Genomics analysis of Aphanomyces spp. identifies a new class of oomycete effector associated with host adaptation.</title>
        <authorList>
            <person name="Gaulin E."/>
        </authorList>
    </citation>
    <scope>NUCLEOTIDE SEQUENCE</scope>
    <source>
        <strain evidence="3">CBS 578.67</strain>
    </source>
</reference>
<protein>
    <submittedName>
        <fullName evidence="4">Aste57867_16311 protein</fullName>
    </submittedName>
</protein>